<gene>
    <name evidence="1" type="ORF">CAK95_02575</name>
</gene>
<dbReference type="InterPro" id="IPR009241">
    <property type="entry name" value="HigB-like"/>
</dbReference>
<dbReference type="STRING" id="1235591.CAK95_02575"/>
<evidence type="ECO:0000313" key="2">
    <source>
        <dbReference type="Proteomes" id="UP000194137"/>
    </source>
</evidence>
<accession>A0A1W6ZL56</accession>
<proteinExistence type="predicted"/>
<name>A0A1W6ZL56_9HYPH</name>
<evidence type="ECO:0000313" key="1">
    <source>
        <dbReference type="EMBL" id="ARP98089.1"/>
    </source>
</evidence>
<dbReference type="RefSeq" id="WP_086086404.1">
    <property type="nucleotide sequence ID" value="NZ_CP021112.1"/>
</dbReference>
<dbReference type="Proteomes" id="UP000194137">
    <property type="component" value="Chromosome"/>
</dbReference>
<organism evidence="1 2">
    <name type="scientific">Pseudorhodoplanes sinuspersici</name>
    <dbReference type="NCBI Taxonomy" id="1235591"/>
    <lineage>
        <taxon>Bacteria</taxon>
        <taxon>Pseudomonadati</taxon>
        <taxon>Pseudomonadota</taxon>
        <taxon>Alphaproteobacteria</taxon>
        <taxon>Hyphomicrobiales</taxon>
        <taxon>Pseudorhodoplanes</taxon>
    </lineage>
</organism>
<dbReference type="OrthoDB" id="9797093at2"/>
<evidence type="ECO:0008006" key="3">
    <source>
        <dbReference type="Google" id="ProtNLM"/>
    </source>
</evidence>
<protein>
    <recommendedName>
        <fullName evidence="3">Cytoplasmic protein</fullName>
    </recommendedName>
</protein>
<reference evidence="1 2" key="1">
    <citation type="submission" date="2017-05" db="EMBL/GenBank/DDBJ databases">
        <title>Full genome sequence of Pseudorhodoplanes sinuspersici.</title>
        <authorList>
            <person name="Dastgheib S.M.M."/>
            <person name="Shavandi M."/>
            <person name="Tirandaz H."/>
        </authorList>
    </citation>
    <scope>NUCLEOTIDE SEQUENCE [LARGE SCALE GENOMIC DNA]</scope>
    <source>
        <strain evidence="1 2">RIPI110</strain>
    </source>
</reference>
<dbReference type="EMBL" id="CP021112">
    <property type="protein sequence ID" value="ARP98089.1"/>
    <property type="molecule type" value="Genomic_DNA"/>
</dbReference>
<dbReference type="Pfam" id="PF05973">
    <property type="entry name" value="Gp49"/>
    <property type="match status" value="1"/>
</dbReference>
<keyword evidence="2" id="KW-1185">Reference proteome</keyword>
<dbReference type="KEGG" id="psin:CAK95_02575"/>
<sequence>MKEVKWHGSSRSDVDAFPKNARREAGYQLFQVQIGEEPSDWKPMTSVGPGVREIRIRQASGAYRIIYVATIGDAVHVLHAFQKKTQATAKRDIDLAKARLKQIR</sequence>
<dbReference type="AlphaFoldDB" id="A0A1W6ZL56"/>